<sequence>VEPLDRAANKLVVHVAWCGDSKIVAGKYDKKDVETIVKETKDHTPEDPVEAKRIDERGGEMREIAGGSKRIFVKGTNLPGLAITRAIGDLSVTDYGVISEPQYERWEFSASDSIFIIAGSDGVW</sequence>
<dbReference type="EMBL" id="JABANO010017062">
    <property type="protein sequence ID" value="KAF4734122.1"/>
    <property type="molecule type" value="Genomic_DNA"/>
</dbReference>
<dbReference type="InterPro" id="IPR015655">
    <property type="entry name" value="PP2C"/>
</dbReference>
<feature type="non-terminal residue" evidence="2">
    <location>
        <position position="124"/>
    </location>
</feature>
<name>A0A7J6SNK1_PEROL</name>
<gene>
    <name evidence="2" type="ORF">FOZ63_018932</name>
</gene>
<comment type="caution">
    <text evidence="2">The sequence shown here is derived from an EMBL/GenBank/DDBJ whole genome shotgun (WGS) entry which is preliminary data.</text>
</comment>
<reference evidence="2 3" key="1">
    <citation type="submission" date="2020-04" db="EMBL/GenBank/DDBJ databases">
        <title>Perkinsus olseni comparative genomics.</title>
        <authorList>
            <person name="Bogema D.R."/>
        </authorList>
    </citation>
    <scope>NUCLEOTIDE SEQUENCE [LARGE SCALE GENOMIC DNA]</scope>
    <source>
        <strain evidence="2 3">ATCC PRA-207</strain>
    </source>
</reference>
<proteinExistence type="predicted"/>
<evidence type="ECO:0000313" key="2">
    <source>
        <dbReference type="EMBL" id="KAF4734122.1"/>
    </source>
</evidence>
<dbReference type="InterPro" id="IPR001932">
    <property type="entry name" value="PPM-type_phosphatase-like_dom"/>
</dbReference>
<feature type="domain" description="PPM-type phosphatase" evidence="1">
    <location>
        <begin position="1"/>
        <end position="124"/>
    </location>
</feature>
<dbReference type="SUPFAM" id="SSF81606">
    <property type="entry name" value="PP2C-like"/>
    <property type="match status" value="1"/>
</dbReference>
<dbReference type="InterPro" id="IPR036457">
    <property type="entry name" value="PPM-type-like_dom_sf"/>
</dbReference>
<organism evidence="2 3">
    <name type="scientific">Perkinsus olseni</name>
    <name type="common">Perkinsus atlanticus</name>
    <dbReference type="NCBI Taxonomy" id="32597"/>
    <lineage>
        <taxon>Eukaryota</taxon>
        <taxon>Sar</taxon>
        <taxon>Alveolata</taxon>
        <taxon>Perkinsozoa</taxon>
        <taxon>Perkinsea</taxon>
        <taxon>Perkinsida</taxon>
        <taxon>Perkinsidae</taxon>
        <taxon>Perkinsus</taxon>
    </lineage>
</organism>
<accession>A0A7J6SNK1</accession>
<dbReference type="PROSITE" id="PS51746">
    <property type="entry name" value="PPM_2"/>
    <property type="match status" value="1"/>
</dbReference>
<dbReference type="Pfam" id="PF00481">
    <property type="entry name" value="PP2C"/>
    <property type="match status" value="1"/>
</dbReference>
<evidence type="ECO:0000313" key="3">
    <source>
        <dbReference type="Proteomes" id="UP000553632"/>
    </source>
</evidence>
<keyword evidence="3" id="KW-1185">Reference proteome</keyword>
<protein>
    <recommendedName>
        <fullName evidence="1">PPM-type phosphatase domain-containing protein</fullName>
    </recommendedName>
</protein>
<dbReference type="AlphaFoldDB" id="A0A7J6SNK1"/>
<dbReference type="Proteomes" id="UP000553632">
    <property type="component" value="Unassembled WGS sequence"/>
</dbReference>
<dbReference type="PANTHER" id="PTHR47992">
    <property type="entry name" value="PROTEIN PHOSPHATASE"/>
    <property type="match status" value="1"/>
</dbReference>
<evidence type="ECO:0000259" key="1">
    <source>
        <dbReference type="PROSITE" id="PS51746"/>
    </source>
</evidence>
<dbReference type="GO" id="GO:0004722">
    <property type="term" value="F:protein serine/threonine phosphatase activity"/>
    <property type="evidence" value="ECO:0007669"/>
    <property type="project" value="InterPro"/>
</dbReference>
<feature type="non-terminal residue" evidence="2">
    <location>
        <position position="1"/>
    </location>
</feature>
<dbReference type="Gene3D" id="3.60.40.10">
    <property type="entry name" value="PPM-type phosphatase domain"/>
    <property type="match status" value="1"/>
</dbReference>